<feature type="binding site" evidence="1">
    <location>
        <begin position="95"/>
        <end position="98"/>
    </location>
    <ligand>
        <name>substrate</name>
    </ligand>
</feature>
<dbReference type="InterPro" id="IPR036704">
    <property type="entry name" value="RraA/RraA-like_sf"/>
</dbReference>
<dbReference type="GO" id="GO:0047443">
    <property type="term" value="F:4-hydroxy-4-methyl-2-oxoglutarate aldolase activity"/>
    <property type="evidence" value="ECO:0007669"/>
    <property type="project" value="TreeGrafter"/>
</dbReference>
<dbReference type="EMBL" id="JABCKI010005761">
    <property type="protein sequence ID" value="KAG5638450.1"/>
    <property type="molecule type" value="Genomic_DNA"/>
</dbReference>
<organism evidence="2 3">
    <name type="scientific">Sphagnurus paluster</name>
    <dbReference type="NCBI Taxonomy" id="117069"/>
    <lineage>
        <taxon>Eukaryota</taxon>
        <taxon>Fungi</taxon>
        <taxon>Dikarya</taxon>
        <taxon>Basidiomycota</taxon>
        <taxon>Agaricomycotina</taxon>
        <taxon>Agaricomycetes</taxon>
        <taxon>Agaricomycetidae</taxon>
        <taxon>Agaricales</taxon>
        <taxon>Tricholomatineae</taxon>
        <taxon>Lyophyllaceae</taxon>
        <taxon>Sphagnurus</taxon>
    </lineage>
</organism>
<evidence type="ECO:0000313" key="3">
    <source>
        <dbReference type="Proteomes" id="UP000717328"/>
    </source>
</evidence>
<keyword evidence="1" id="KW-0460">Magnesium</keyword>
<dbReference type="SUPFAM" id="SSF89562">
    <property type="entry name" value="RraA-like"/>
    <property type="match status" value="1"/>
</dbReference>
<comment type="cofactor">
    <cofactor evidence="1">
        <name>Mg(2+)</name>
        <dbReference type="ChEBI" id="CHEBI:18420"/>
    </cofactor>
</comment>
<name>A0A9P7FWC6_9AGAR</name>
<evidence type="ECO:0008006" key="4">
    <source>
        <dbReference type="Google" id="ProtNLM"/>
    </source>
</evidence>
<keyword evidence="3" id="KW-1185">Reference proteome</keyword>
<feature type="binding site" evidence="1">
    <location>
        <position position="117"/>
    </location>
    <ligand>
        <name>substrate</name>
    </ligand>
</feature>
<reference evidence="2" key="1">
    <citation type="submission" date="2021-02" db="EMBL/GenBank/DDBJ databases">
        <authorList>
            <person name="Nieuwenhuis M."/>
            <person name="Van De Peppel L.J.J."/>
        </authorList>
    </citation>
    <scope>NUCLEOTIDE SEQUENCE</scope>
    <source>
        <strain evidence="2">D49</strain>
    </source>
</reference>
<dbReference type="InterPro" id="IPR005493">
    <property type="entry name" value="RraA/RraA-like"/>
</dbReference>
<sequence length="229" mass="23865">MSGPPSTSESALAKFSTCEISDALLKLDVPHGGHIPDISVMSSSARICAPAYTVRMVDAYNSSAPKLSAHFVDTAPAGSVIVIEAPAHAKNAVWGGLMSAGAQARSVTGVIISGRCRDLSEHEALNFPVFARGHSTLGQSPYTRPSEINVQLTIEAQGNTTTKCQFPPVVVAPGDWMVADRDGVVCVPKALESQVIALAEKGRAVDALCMGDIQAGKGVQASFKAHRGK</sequence>
<comment type="caution">
    <text evidence="2">The sequence shown here is derived from an EMBL/GenBank/DDBJ whole genome shotgun (WGS) entry which is preliminary data.</text>
</comment>
<dbReference type="CDD" id="cd16841">
    <property type="entry name" value="RraA_family"/>
    <property type="match status" value="1"/>
</dbReference>
<dbReference type="PANTHER" id="PTHR33254">
    <property type="entry name" value="4-HYDROXY-4-METHYL-2-OXOGLUTARATE ALDOLASE 3-RELATED"/>
    <property type="match status" value="1"/>
</dbReference>
<dbReference type="AlphaFoldDB" id="A0A9P7FWC6"/>
<dbReference type="Proteomes" id="UP000717328">
    <property type="component" value="Unassembled WGS sequence"/>
</dbReference>
<evidence type="ECO:0000256" key="1">
    <source>
        <dbReference type="PIRSR" id="PIRSR605493-1"/>
    </source>
</evidence>
<accession>A0A9P7FWC6</accession>
<dbReference type="OrthoDB" id="1476984at2759"/>
<dbReference type="GO" id="GO:0046872">
    <property type="term" value="F:metal ion binding"/>
    <property type="evidence" value="ECO:0007669"/>
    <property type="project" value="UniProtKB-KW"/>
</dbReference>
<feature type="binding site" evidence="1">
    <location>
        <position position="118"/>
    </location>
    <ligand>
        <name>Mg(2+)</name>
        <dbReference type="ChEBI" id="CHEBI:18420"/>
    </ligand>
</feature>
<protein>
    <recommendedName>
        <fullName evidence="4">RraA-like protein</fullName>
    </recommendedName>
</protein>
<reference evidence="2" key="2">
    <citation type="submission" date="2021-10" db="EMBL/GenBank/DDBJ databases">
        <title>Phylogenomics reveals ancestral predisposition of the termite-cultivated fungus Termitomyces towards a domesticated lifestyle.</title>
        <authorList>
            <person name="Auxier B."/>
            <person name="Grum-Grzhimaylo A."/>
            <person name="Cardenas M.E."/>
            <person name="Lodge J.D."/>
            <person name="Laessoe T."/>
            <person name="Pedersen O."/>
            <person name="Smith M.E."/>
            <person name="Kuyper T.W."/>
            <person name="Franco-Molano E.A."/>
            <person name="Baroni T.J."/>
            <person name="Aanen D.K."/>
        </authorList>
    </citation>
    <scope>NUCLEOTIDE SEQUENCE</scope>
    <source>
        <strain evidence="2">D49</strain>
    </source>
</reference>
<keyword evidence="1" id="KW-0479">Metal-binding</keyword>
<dbReference type="GO" id="GO:0008948">
    <property type="term" value="F:oxaloacetate decarboxylase activity"/>
    <property type="evidence" value="ECO:0007669"/>
    <property type="project" value="TreeGrafter"/>
</dbReference>
<dbReference type="Pfam" id="PF03737">
    <property type="entry name" value="RraA-like"/>
    <property type="match status" value="1"/>
</dbReference>
<proteinExistence type="predicted"/>
<gene>
    <name evidence="2" type="ORF">H0H81_012515</name>
</gene>
<dbReference type="PANTHER" id="PTHR33254:SF4">
    <property type="entry name" value="4-HYDROXY-4-METHYL-2-OXOGLUTARATE ALDOLASE 3-RELATED"/>
    <property type="match status" value="1"/>
</dbReference>
<dbReference type="Gene3D" id="3.50.30.40">
    <property type="entry name" value="Ribonuclease E inhibitor RraA/RraA-like"/>
    <property type="match status" value="1"/>
</dbReference>
<evidence type="ECO:0000313" key="2">
    <source>
        <dbReference type="EMBL" id="KAG5638450.1"/>
    </source>
</evidence>